<dbReference type="Proteomes" id="UP000681425">
    <property type="component" value="Chromosome"/>
</dbReference>
<name>A0A975K332_9SPHN</name>
<proteinExistence type="predicted"/>
<evidence type="ECO:0000313" key="2">
    <source>
        <dbReference type="EMBL" id="QUT04019.1"/>
    </source>
</evidence>
<feature type="region of interest" description="Disordered" evidence="1">
    <location>
        <begin position="1"/>
        <end position="22"/>
    </location>
</feature>
<accession>A0A975K332</accession>
<sequence>MFKTRPYDPSRKDTRTPAQKAANERNFRIFQLRGLHAQVGLLTGRRREQARDLVDRELKAMGALPMREHADERWRRIEAKARKRKELEAERILAGRCPTCGDPALECDCIPF</sequence>
<evidence type="ECO:0000256" key="1">
    <source>
        <dbReference type="SAM" id="MobiDB-lite"/>
    </source>
</evidence>
<dbReference type="RefSeq" id="WP_212607914.1">
    <property type="nucleotide sequence ID" value="NZ_CP073910.1"/>
</dbReference>
<protein>
    <submittedName>
        <fullName evidence="2">Uncharacterized protein</fullName>
    </submittedName>
</protein>
<reference evidence="2" key="1">
    <citation type="submission" date="2021-04" db="EMBL/GenBank/DDBJ databases">
        <title>Isolation of p-tert-butylphenol degrading bacteria Sphingobium phenoxybenzoativorans Tas13 from active sludge.</title>
        <authorList>
            <person name="Li Y."/>
        </authorList>
    </citation>
    <scope>NUCLEOTIDE SEQUENCE</scope>
    <source>
        <strain evidence="2">Tas13</strain>
    </source>
</reference>
<organism evidence="2 3">
    <name type="scientific">Sphingobium phenoxybenzoativorans</name>
    <dbReference type="NCBI Taxonomy" id="1592790"/>
    <lineage>
        <taxon>Bacteria</taxon>
        <taxon>Pseudomonadati</taxon>
        <taxon>Pseudomonadota</taxon>
        <taxon>Alphaproteobacteria</taxon>
        <taxon>Sphingomonadales</taxon>
        <taxon>Sphingomonadaceae</taxon>
        <taxon>Sphingobium</taxon>
    </lineage>
</organism>
<dbReference type="AlphaFoldDB" id="A0A975K332"/>
<dbReference type="KEGG" id="spph:KFK14_12770"/>
<feature type="compositionally biased region" description="Basic and acidic residues" evidence="1">
    <location>
        <begin position="1"/>
        <end position="15"/>
    </location>
</feature>
<dbReference type="EMBL" id="CP073910">
    <property type="protein sequence ID" value="QUT04019.1"/>
    <property type="molecule type" value="Genomic_DNA"/>
</dbReference>
<gene>
    <name evidence="2" type="ORF">KFK14_12770</name>
</gene>
<evidence type="ECO:0000313" key="3">
    <source>
        <dbReference type="Proteomes" id="UP000681425"/>
    </source>
</evidence>
<keyword evidence="3" id="KW-1185">Reference proteome</keyword>